<dbReference type="AlphaFoldDB" id="A0A9E9LDC8"/>
<dbReference type="Proteomes" id="UP001164819">
    <property type="component" value="Chromosome"/>
</dbReference>
<dbReference type="EMBL" id="CP098251">
    <property type="protein sequence ID" value="WAV92058.1"/>
    <property type="molecule type" value="Genomic_DNA"/>
</dbReference>
<evidence type="ECO:0000313" key="2">
    <source>
        <dbReference type="EMBL" id="WAV92058.1"/>
    </source>
</evidence>
<protein>
    <submittedName>
        <fullName evidence="2">Uncharacterized protein</fullName>
    </submittedName>
</protein>
<feature type="region of interest" description="Disordered" evidence="1">
    <location>
        <begin position="36"/>
        <end position="72"/>
    </location>
</feature>
<evidence type="ECO:0000256" key="1">
    <source>
        <dbReference type="SAM" id="MobiDB-lite"/>
    </source>
</evidence>
<name>A0A9E9LDC8_9BURK</name>
<proteinExistence type="predicted"/>
<accession>A0A9E9LDC8</accession>
<sequence>MKTNLPFSNNRLHGEYRKNSRMISDSPNQHFFFRKNPLPGNGIATGHTGTEILPSPHHETFPTDTSHDPDKNGAMKNMPYCFHPVCQLPEKLS</sequence>
<gene>
    <name evidence="2" type="ORF">NB646_04905</name>
</gene>
<feature type="compositionally biased region" description="Basic and acidic residues" evidence="1">
    <location>
        <begin position="56"/>
        <end position="72"/>
    </location>
</feature>
<reference evidence="2" key="1">
    <citation type="journal article" date="2022" name="Front. Microbiol.">
        <title>New perspectives on an old grouping: The genomic and phenotypic variability of Oxalobacter formigenes and the implications for calcium oxalate stone prevention.</title>
        <authorList>
            <person name="Chmiel J.A."/>
            <person name="Carr C."/>
            <person name="Stuivenberg G.A."/>
            <person name="Venema R."/>
            <person name="Chanyi R.M."/>
            <person name="Al K.F."/>
            <person name="Giguere D."/>
            <person name="Say H."/>
            <person name="Akouris P.P."/>
            <person name="Dominguez Romero S.A."/>
            <person name="Kwong A."/>
            <person name="Tai V."/>
            <person name="Koval S.F."/>
            <person name="Razvi H."/>
            <person name="Bjazevic J."/>
            <person name="Burton J.P."/>
        </authorList>
    </citation>
    <scope>NUCLEOTIDE SEQUENCE</scope>
    <source>
        <strain evidence="2">OxK</strain>
    </source>
</reference>
<organism evidence="2">
    <name type="scientific">Oxalobacter aliiformigenes</name>
    <dbReference type="NCBI Taxonomy" id="2946593"/>
    <lineage>
        <taxon>Bacteria</taxon>
        <taxon>Pseudomonadati</taxon>
        <taxon>Pseudomonadota</taxon>
        <taxon>Betaproteobacteria</taxon>
        <taxon>Burkholderiales</taxon>
        <taxon>Oxalobacteraceae</taxon>
        <taxon>Oxalobacter</taxon>
    </lineage>
</organism>
<dbReference type="RefSeq" id="WP_269316334.1">
    <property type="nucleotide sequence ID" value="NZ_CP098251.1"/>
</dbReference>